<organism evidence="2 3">
    <name type="scientific">Rhizopogon vesiculosus</name>
    <dbReference type="NCBI Taxonomy" id="180088"/>
    <lineage>
        <taxon>Eukaryota</taxon>
        <taxon>Fungi</taxon>
        <taxon>Dikarya</taxon>
        <taxon>Basidiomycota</taxon>
        <taxon>Agaricomycotina</taxon>
        <taxon>Agaricomycetes</taxon>
        <taxon>Agaricomycetidae</taxon>
        <taxon>Boletales</taxon>
        <taxon>Suillineae</taxon>
        <taxon>Rhizopogonaceae</taxon>
        <taxon>Rhizopogon</taxon>
    </lineage>
</organism>
<protein>
    <submittedName>
        <fullName evidence="2">Uncharacterized protein</fullName>
    </submittedName>
</protein>
<sequence length="63" mass="6846">MPKRGVGHLNNLGGTAISKEQKEEKENVQPTRIGPKLAGIPFLSSAFSLPLQDLLNSPSHRHC</sequence>
<feature type="region of interest" description="Disordered" evidence="1">
    <location>
        <begin position="1"/>
        <end position="35"/>
    </location>
</feature>
<comment type="caution">
    <text evidence="2">The sequence shown here is derived from an EMBL/GenBank/DDBJ whole genome shotgun (WGS) entry which is preliminary data.</text>
</comment>
<name>A0A1J8Q147_9AGAM</name>
<gene>
    <name evidence="2" type="ORF">AZE42_13530</name>
</gene>
<evidence type="ECO:0000313" key="3">
    <source>
        <dbReference type="Proteomes" id="UP000183567"/>
    </source>
</evidence>
<dbReference type="OrthoDB" id="2680001at2759"/>
<dbReference type="Proteomes" id="UP000183567">
    <property type="component" value="Unassembled WGS sequence"/>
</dbReference>
<dbReference type="EMBL" id="LVVM01004044">
    <property type="protein sequence ID" value="OJA13707.1"/>
    <property type="molecule type" value="Genomic_DNA"/>
</dbReference>
<evidence type="ECO:0000313" key="2">
    <source>
        <dbReference type="EMBL" id="OJA13707.1"/>
    </source>
</evidence>
<evidence type="ECO:0000256" key="1">
    <source>
        <dbReference type="SAM" id="MobiDB-lite"/>
    </source>
</evidence>
<keyword evidence="3" id="KW-1185">Reference proteome</keyword>
<dbReference type="AlphaFoldDB" id="A0A1J8Q147"/>
<proteinExistence type="predicted"/>
<accession>A0A1J8Q147</accession>
<reference evidence="2 3" key="1">
    <citation type="submission" date="2016-03" db="EMBL/GenBank/DDBJ databases">
        <title>Comparative genomics of the ectomycorrhizal sister species Rhizopogon vinicolor and Rhizopogon vesiculosus (Basidiomycota: Boletales) reveals a divergence of the mating type B locus.</title>
        <authorList>
            <person name="Mujic A.B."/>
            <person name="Kuo A."/>
            <person name="Tritt A."/>
            <person name="Lipzen A."/>
            <person name="Chen C."/>
            <person name="Johnson J."/>
            <person name="Sharma A."/>
            <person name="Barry K."/>
            <person name="Grigoriev I.V."/>
            <person name="Spatafora J.W."/>
        </authorList>
    </citation>
    <scope>NUCLEOTIDE SEQUENCE [LARGE SCALE GENOMIC DNA]</scope>
    <source>
        <strain evidence="2 3">AM-OR11-056</strain>
    </source>
</reference>